<dbReference type="AlphaFoldDB" id="A0A0E9Q2H1"/>
<name>A0A0E9Q2H1_ANGAN</name>
<organism evidence="1">
    <name type="scientific">Anguilla anguilla</name>
    <name type="common">European freshwater eel</name>
    <name type="synonym">Muraena anguilla</name>
    <dbReference type="NCBI Taxonomy" id="7936"/>
    <lineage>
        <taxon>Eukaryota</taxon>
        <taxon>Metazoa</taxon>
        <taxon>Chordata</taxon>
        <taxon>Craniata</taxon>
        <taxon>Vertebrata</taxon>
        <taxon>Euteleostomi</taxon>
        <taxon>Actinopterygii</taxon>
        <taxon>Neopterygii</taxon>
        <taxon>Teleostei</taxon>
        <taxon>Anguilliformes</taxon>
        <taxon>Anguillidae</taxon>
        <taxon>Anguilla</taxon>
    </lineage>
</organism>
<dbReference type="EMBL" id="GBXM01098289">
    <property type="protein sequence ID" value="JAH10288.1"/>
    <property type="molecule type" value="Transcribed_RNA"/>
</dbReference>
<evidence type="ECO:0000313" key="1">
    <source>
        <dbReference type="EMBL" id="JAH10288.1"/>
    </source>
</evidence>
<proteinExistence type="predicted"/>
<sequence>MHVKCDFDLILSFVFEGAMILRSVHWLPVLFLYVSAAAQGNRFFCVSVHSSSTLPVV</sequence>
<reference evidence="1" key="1">
    <citation type="submission" date="2014-11" db="EMBL/GenBank/DDBJ databases">
        <authorList>
            <person name="Amaro Gonzalez C."/>
        </authorList>
    </citation>
    <scope>NUCLEOTIDE SEQUENCE</scope>
</reference>
<protein>
    <submittedName>
        <fullName evidence="1">Uncharacterized protein</fullName>
    </submittedName>
</protein>
<accession>A0A0E9Q2H1</accession>
<reference evidence="1" key="2">
    <citation type="journal article" date="2015" name="Fish Shellfish Immunol.">
        <title>Early steps in the European eel (Anguilla anguilla)-Vibrio vulnificus interaction in the gills: Role of the RtxA13 toxin.</title>
        <authorList>
            <person name="Callol A."/>
            <person name="Pajuelo D."/>
            <person name="Ebbesson L."/>
            <person name="Teles M."/>
            <person name="MacKenzie S."/>
            <person name="Amaro C."/>
        </authorList>
    </citation>
    <scope>NUCLEOTIDE SEQUENCE</scope>
</reference>